<keyword evidence="6 8" id="KW-0472">Membrane</keyword>
<dbReference type="PRINTS" id="PR01036">
    <property type="entry name" value="TCRTETB"/>
</dbReference>
<feature type="transmembrane region" description="Helical" evidence="8">
    <location>
        <begin position="223"/>
        <end position="244"/>
    </location>
</feature>
<feature type="transmembrane region" description="Helical" evidence="8">
    <location>
        <begin position="76"/>
        <end position="95"/>
    </location>
</feature>
<dbReference type="InterPro" id="IPR020846">
    <property type="entry name" value="MFS_dom"/>
</dbReference>
<evidence type="ECO:0000256" key="2">
    <source>
        <dbReference type="ARBA" id="ARBA00022448"/>
    </source>
</evidence>
<proteinExistence type="predicted"/>
<dbReference type="Gene3D" id="1.20.1720.10">
    <property type="entry name" value="Multidrug resistance protein D"/>
    <property type="match status" value="1"/>
</dbReference>
<dbReference type="PROSITE" id="PS50850">
    <property type="entry name" value="MFS"/>
    <property type="match status" value="1"/>
</dbReference>
<dbReference type="InterPro" id="IPR036259">
    <property type="entry name" value="MFS_trans_sf"/>
</dbReference>
<comment type="subcellular location">
    <subcellularLocation>
        <location evidence="1">Cell membrane</location>
        <topology evidence="1">Multi-pass membrane protein</topology>
    </subcellularLocation>
</comment>
<dbReference type="InterPro" id="IPR004638">
    <property type="entry name" value="EmrB-like"/>
</dbReference>
<gene>
    <name evidence="10" type="ORF">ACFFGY_09260</name>
</gene>
<organism evidence="10 11">
    <name type="scientific">Roseomonas elaeocarpi</name>
    <dbReference type="NCBI Taxonomy" id="907779"/>
    <lineage>
        <taxon>Bacteria</taxon>
        <taxon>Pseudomonadati</taxon>
        <taxon>Pseudomonadota</taxon>
        <taxon>Alphaproteobacteria</taxon>
        <taxon>Acetobacterales</taxon>
        <taxon>Roseomonadaceae</taxon>
        <taxon>Roseomonas</taxon>
    </lineage>
</organism>
<feature type="transmembrane region" description="Helical" evidence="8">
    <location>
        <begin position="164"/>
        <end position="185"/>
    </location>
</feature>
<feature type="transmembrane region" description="Helical" evidence="8">
    <location>
        <begin position="264"/>
        <end position="289"/>
    </location>
</feature>
<feature type="transmembrane region" description="Helical" evidence="8">
    <location>
        <begin position="462"/>
        <end position="482"/>
    </location>
</feature>
<dbReference type="Pfam" id="PF07690">
    <property type="entry name" value="MFS_1"/>
    <property type="match status" value="1"/>
</dbReference>
<feature type="transmembrane region" description="Helical" evidence="8">
    <location>
        <begin position="295"/>
        <end position="319"/>
    </location>
</feature>
<feature type="transmembrane region" description="Helical" evidence="8">
    <location>
        <begin position="134"/>
        <end position="152"/>
    </location>
</feature>
<dbReference type="SUPFAM" id="SSF103473">
    <property type="entry name" value="MFS general substrate transporter"/>
    <property type="match status" value="1"/>
</dbReference>
<feature type="transmembrane region" description="Helical" evidence="8">
    <location>
        <begin position="331"/>
        <end position="352"/>
    </location>
</feature>
<evidence type="ECO:0000256" key="6">
    <source>
        <dbReference type="ARBA" id="ARBA00023136"/>
    </source>
</evidence>
<evidence type="ECO:0000256" key="1">
    <source>
        <dbReference type="ARBA" id="ARBA00004651"/>
    </source>
</evidence>
<keyword evidence="11" id="KW-1185">Reference proteome</keyword>
<evidence type="ECO:0000256" key="8">
    <source>
        <dbReference type="SAM" id="Phobius"/>
    </source>
</evidence>
<dbReference type="PANTHER" id="PTHR23501">
    <property type="entry name" value="MAJOR FACILITATOR SUPERFAMILY"/>
    <property type="match status" value="1"/>
</dbReference>
<keyword evidence="3" id="KW-1003">Cell membrane</keyword>
<dbReference type="Gene3D" id="1.20.1250.20">
    <property type="entry name" value="MFS general substrate transporter like domains"/>
    <property type="match status" value="1"/>
</dbReference>
<dbReference type="EMBL" id="JBHLUN010000006">
    <property type="protein sequence ID" value="MFC0408434.1"/>
    <property type="molecule type" value="Genomic_DNA"/>
</dbReference>
<keyword evidence="2" id="KW-0813">Transport</keyword>
<dbReference type="InterPro" id="IPR011701">
    <property type="entry name" value="MFS"/>
</dbReference>
<reference evidence="10 11" key="1">
    <citation type="submission" date="2024-09" db="EMBL/GenBank/DDBJ databases">
        <authorList>
            <person name="Sun Q."/>
            <person name="Mori K."/>
        </authorList>
    </citation>
    <scope>NUCLEOTIDE SEQUENCE [LARGE SCALE GENOMIC DNA]</scope>
    <source>
        <strain evidence="10 11">TBRC 5777</strain>
    </source>
</reference>
<feature type="transmembrane region" description="Helical" evidence="8">
    <location>
        <begin position="358"/>
        <end position="378"/>
    </location>
</feature>
<feature type="transmembrane region" description="Helical" evidence="8">
    <location>
        <begin position="101"/>
        <end position="122"/>
    </location>
</feature>
<evidence type="ECO:0000313" key="11">
    <source>
        <dbReference type="Proteomes" id="UP001589865"/>
    </source>
</evidence>
<evidence type="ECO:0000313" key="10">
    <source>
        <dbReference type="EMBL" id="MFC0408434.1"/>
    </source>
</evidence>
<accession>A0ABV6JS37</accession>
<evidence type="ECO:0000256" key="4">
    <source>
        <dbReference type="ARBA" id="ARBA00022692"/>
    </source>
</evidence>
<feature type="transmembrane region" description="Helical" evidence="8">
    <location>
        <begin position="46"/>
        <end position="64"/>
    </location>
</feature>
<feature type="compositionally biased region" description="Low complexity" evidence="7">
    <location>
        <begin position="517"/>
        <end position="528"/>
    </location>
</feature>
<evidence type="ECO:0000256" key="7">
    <source>
        <dbReference type="SAM" id="MobiDB-lite"/>
    </source>
</evidence>
<feature type="transmembrane region" description="Helical" evidence="8">
    <location>
        <begin position="197"/>
        <end position="217"/>
    </location>
</feature>
<keyword evidence="4 8" id="KW-0812">Transmembrane</keyword>
<name>A0ABV6JS37_9PROT</name>
<protein>
    <submittedName>
        <fullName evidence="10">MDR family MFS transporter</fullName>
    </submittedName>
</protein>
<comment type="caution">
    <text evidence="10">The sequence shown here is derived from an EMBL/GenBank/DDBJ whole genome shotgun (WGS) entry which is preliminary data.</text>
</comment>
<dbReference type="CDD" id="cd17502">
    <property type="entry name" value="MFS_Azr1_MDR_like"/>
    <property type="match status" value="1"/>
</dbReference>
<dbReference type="PANTHER" id="PTHR23501:SF197">
    <property type="entry name" value="COMD"/>
    <property type="match status" value="1"/>
</dbReference>
<dbReference type="Proteomes" id="UP001589865">
    <property type="component" value="Unassembled WGS sequence"/>
</dbReference>
<feature type="transmembrane region" description="Helical" evidence="8">
    <location>
        <begin position="399"/>
        <end position="420"/>
    </location>
</feature>
<evidence type="ECO:0000256" key="5">
    <source>
        <dbReference type="ARBA" id="ARBA00022989"/>
    </source>
</evidence>
<feature type="domain" description="Major facilitator superfamily (MFS) profile" evidence="9">
    <location>
        <begin position="11"/>
        <end position="489"/>
    </location>
</feature>
<evidence type="ECO:0000256" key="3">
    <source>
        <dbReference type="ARBA" id="ARBA00022475"/>
    </source>
</evidence>
<evidence type="ECO:0000259" key="9">
    <source>
        <dbReference type="PROSITE" id="PS50850"/>
    </source>
</evidence>
<dbReference type="RefSeq" id="WP_377044187.1">
    <property type="nucleotide sequence ID" value="NZ_JBHLUN010000006.1"/>
</dbReference>
<feature type="region of interest" description="Disordered" evidence="7">
    <location>
        <begin position="496"/>
        <end position="528"/>
    </location>
</feature>
<keyword evidence="5 8" id="KW-1133">Transmembrane helix</keyword>
<dbReference type="NCBIfam" id="TIGR00711">
    <property type="entry name" value="efflux_EmrB"/>
    <property type="match status" value="1"/>
</dbReference>
<sequence>MAVSGRNLNITLAGALLTMILAALDQNIVNTALPRIVGELGGGAHLSWVVTAFLLTSTATTPLYGKLSDMYGRKRLFYAAIGIFLIGSVLCGMAASMTQLIAFRALQGLGAGGLMTLAQTVIGDVVAPRDRGRYQGLFTGAFAVSSVAGPLVGGVLTSALSWRWVFYVNLPVGLAALVMLAIGLRHPPARRHRAIDYPGAALLAVGTATLLLLLSWAGTVYPWASSTIIWLATATVVLFVAFLFQERRAAEPIIGLHLFRSRIYVSGVTGSGMMVFAMMGTSVFLPLYFQLVLGMSPAAAGLMMLPQVVGMIFSSVVGGRLVSRSGRYKPFLLFGVGAEAVALASLAVFARLDAIPVVFEVAMLILGLGMGVAMPNLTTAVQNAVDPREMGVATSSMSFLRSLGGALGVTLSGALMAAWLNSLLSGLSARVDVQALLEHGVSALVGLSAEQHAAVVAAYRSAIAVSFTLSGVVMTLAFLLAVSLPVLKLRAAGEEPVTRPALQPVAPPAEERGGLGLRPAGRPQSPRD</sequence>